<protein>
    <recommendedName>
        <fullName evidence="2">FERM adjacent domain-containing protein</fullName>
    </recommendedName>
</protein>
<evidence type="ECO:0000256" key="1">
    <source>
        <dbReference type="SAM" id="MobiDB-lite"/>
    </source>
</evidence>
<evidence type="ECO:0000259" key="2">
    <source>
        <dbReference type="SMART" id="SM01195"/>
    </source>
</evidence>
<feature type="region of interest" description="Disordered" evidence="1">
    <location>
        <begin position="376"/>
        <end position="398"/>
    </location>
</feature>
<organism evidence="3 4">
    <name type="scientific">Onchocerca flexuosa</name>
    <dbReference type="NCBI Taxonomy" id="387005"/>
    <lineage>
        <taxon>Eukaryota</taxon>
        <taxon>Metazoa</taxon>
        <taxon>Ecdysozoa</taxon>
        <taxon>Nematoda</taxon>
        <taxon>Chromadorea</taxon>
        <taxon>Rhabditida</taxon>
        <taxon>Spirurina</taxon>
        <taxon>Spiruromorpha</taxon>
        <taxon>Filarioidea</taxon>
        <taxon>Onchocercidae</taxon>
        <taxon>Onchocerca</taxon>
    </lineage>
</organism>
<feature type="compositionally biased region" description="Low complexity" evidence="1">
    <location>
        <begin position="904"/>
        <end position="919"/>
    </location>
</feature>
<sequence length="1619" mass="184785">MIQPEEKPHKGLFRWGSARFRYQGRTQFQSKMASQMFCNSQPVQRSQSVRLAQDDGTKISRSAGLFPRKFSDDDFRGQPHYISDNLCESRSNMSASRKEKDRKFLPVEDTAVVYHPGHYEEEMIGSHNRRFHEPPVEPGDDFVLVHRPKLASTGKIFHQNGAETDILIKEEDIETYPIRYFVDIYHSDFPRSGNGKKDFEVFEHKKHLGTNDVMDKSKINKEKYPTNEKFKGPISRTERSVELPTEPLTAHVYVYNQGYYDTMDPNRTDIDEKGNIRHWLRCYKRPEKSQTKLLKEKNTEFRKKTEKNASKLINDDRTINKSGSINEQENETKKIALIHVKQPSYERQSMQASYNVESSEKRLQQTTYLNESKPTIVESDANKSSSIDTKEETYDSTQLKQTCHLISASDSYRARPGAYGVPSTSYDELLHNIRPEEELPPLPIHEHAVIYHPGISIIKDRKRRKFLIRKEQQKTSSSETSTDVEVPVDERKKYTAVINISDTGKSDLTNAVDVEKRLVDEEIPKKHIKQEMEEKKYLDQMKGSIKVDSKTQKSMHKIEKDTKLADVQNVKSENSHQKMKAVLHLSEGQSKPSSSNMKNETVLRRVEESKGVKHAILPTYNKSDTGRSLERSKKTKLFEQSQNEHILDNTPPSMMLSRIDEISYQPLHLAVKVQNQDQNPSHYYKTFKRAKHEGTVEIVAKENINPASYKLERATYQGPLETTHFIKGLQFAPIHEHSAVYHPGNTYLKTRKIKKRKNASKLQSEPKSSALKAKKTAILYLKRNDTDAKHHKEEKSNSEAFLSKNESPAITYTAETACTIPTNERMKVKKDPFKHRTVSGDVEIVEKCFVKPETYNLITVPYDGPLSFLEYEKELSFIPLQESSSIYHSGISYKKPKKLRDSSTESSSTTSFSSSSSTSSAYLSENHKEFEKKIMLLDKRDISNGTDESAKHKGIFSFWRKSFRSEKGDLPDDKREKLEASSELQFIQQQQQPELSVDFAKSGTSSSPLQIVSKVDSVEEPKADLHLRNKNKKMKANLYLKDEPLTTSENEEDNSKRGKFDLFHFWRSPDKESKISSKKITDMNISNEESPDYTTKFDPSYEEATAGLTTEGKKKPIIVTNKDVSSNVKANELSRSKDMKEESLNRSLVSPSNQDITNVETQENTFIYLKRDSELSDELPLNLKSIPGIPEQEITSAAVTAIPSPDQINVTEMSSNNSENVGYIAKITVKREMRNIGDDLQQDSNLKRKGTNASNDGVNKRSSFVVKGFHLRGPPCDSEEEIATYSSTKYRREKDTQVTEPTETTAISITEKHETDSVNSAAKPITREETEVLRIKKGAMAEGDIKSKGNKKNGSKSSRGHFFSSLWRGSKPKSNDQEEHQKQQKLIKSDVHGTEPTHVNTTSPTSELEYNILRTKIIFDYGCKEVKPSSNISRIEEQIKQDFVPVYDFSYIPTFVSEDSARKPDEIIIDEVADGIGVSGGNEFKQQFNYRSKDVDEYNNTSTLSANQNENWRNEQSAVNMEKQTSMKKMFVSELNREKLDTKEMKKHSIQGTGSETFEVGKLFHRSEISGGETSEEPYTFTQTPPDIPVSVVYTSDSKAPGDFVEQIKQQVTQVRSII</sequence>
<dbReference type="Proteomes" id="UP000267606">
    <property type="component" value="Unassembled WGS sequence"/>
</dbReference>
<keyword evidence="4" id="KW-1185">Reference proteome</keyword>
<dbReference type="EMBL" id="UZAJ01001305">
    <property type="protein sequence ID" value="VDO32587.1"/>
    <property type="molecule type" value="Genomic_DNA"/>
</dbReference>
<feature type="domain" description="FERM adjacent" evidence="2">
    <location>
        <begin position="10"/>
        <end position="56"/>
    </location>
</feature>
<dbReference type="SMART" id="SM01195">
    <property type="entry name" value="FA"/>
    <property type="match status" value="1"/>
</dbReference>
<proteinExistence type="predicted"/>
<reference evidence="3 4" key="1">
    <citation type="submission" date="2018-11" db="EMBL/GenBank/DDBJ databases">
        <authorList>
            <consortium name="Pathogen Informatics"/>
        </authorList>
    </citation>
    <scope>NUCLEOTIDE SEQUENCE [LARGE SCALE GENOMIC DNA]</scope>
</reference>
<accession>A0A3P7VC78</accession>
<gene>
    <name evidence="3" type="ORF">OFLC_LOCUS2319</name>
</gene>
<evidence type="ECO:0000313" key="3">
    <source>
        <dbReference type="EMBL" id="VDO32587.1"/>
    </source>
</evidence>
<evidence type="ECO:0000313" key="4">
    <source>
        <dbReference type="Proteomes" id="UP000267606"/>
    </source>
</evidence>
<feature type="region of interest" description="Disordered" evidence="1">
    <location>
        <begin position="1132"/>
        <end position="1152"/>
    </location>
</feature>
<dbReference type="InterPro" id="IPR014847">
    <property type="entry name" value="FA"/>
</dbReference>
<feature type="compositionally biased region" description="Basic and acidic residues" evidence="1">
    <location>
        <begin position="1132"/>
        <end position="1144"/>
    </location>
</feature>
<feature type="compositionally biased region" description="Basic and acidic residues" evidence="1">
    <location>
        <begin position="1373"/>
        <end position="1395"/>
    </location>
</feature>
<feature type="region of interest" description="Disordered" evidence="1">
    <location>
        <begin position="897"/>
        <end position="919"/>
    </location>
</feature>
<name>A0A3P7VC78_9BILA</name>
<feature type="region of interest" description="Disordered" evidence="1">
    <location>
        <begin position="1329"/>
        <end position="1404"/>
    </location>
</feature>